<organism evidence="2 3">
    <name type="scientific">Bombilactobacillus thymidiniphilus</name>
    <dbReference type="NCBI Taxonomy" id="2923363"/>
    <lineage>
        <taxon>Bacteria</taxon>
        <taxon>Bacillati</taxon>
        <taxon>Bacillota</taxon>
        <taxon>Bacilli</taxon>
        <taxon>Lactobacillales</taxon>
        <taxon>Lactobacillaceae</taxon>
        <taxon>Bombilactobacillus</taxon>
    </lineage>
</organism>
<evidence type="ECO:0000313" key="3">
    <source>
        <dbReference type="Proteomes" id="UP000831947"/>
    </source>
</evidence>
<gene>
    <name evidence="2" type="ORF">MOO47_06180</name>
</gene>
<evidence type="ECO:0000313" key="2">
    <source>
        <dbReference type="EMBL" id="UQS83362.1"/>
    </source>
</evidence>
<dbReference type="PANTHER" id="PTHR43135">
    <property type="entry name" value="ALPHA-D-RIBOSE 1-METHYLPHOSPHONATE 5-TRIPHOSPHATE DIPHOSPHATASE"/>
    <property type="match status" value="1"/>
</dbReference>
<accession>A0ABY4PCU7</accession>
<protein>
    <submittedName>
        <fullName evidence="2">Amidohydrolase family protein</fullName>
    </submittedName>
</protein>
<name>A0ABY4PCU7_9LACO</name>
<dbReference type="SUPFAM" id="SSF51338">
    <property type="entry name" value="Composite domain of metallo-dependent hydrolases"/>
    <property type="match status" value="1"/>
</dbReference>
<dbReference type="InterPro" id="IPR006680">
    <property type="entry name" value="Amidohydro-rel"/>
</dbReference>
<reference evidence="2 3" key="1">
    <citation type="journal article" date="2022" name="Int. J. Syst. Evol. Microbiol.">
        <title>Apilactobacillus apisilvae sp. nov., Nicolia spurrieriana gen. nov. sp. nov., Bombilactobacillus folatiphilus sp. nov. and Bombilactobacillus thymidiniphilus sp. nov., four new lactic acid bacterial isolates from stingless bees Tetragonula carbonaria and Austroplebeia australis.</title>
        <authorList>
            <person name="Oliphant S.A."/>
            <person name="Watson-Haigh N.S."/>
            <person name="Sumby K.M."/>
            <person name="Gardner J."/>
            <person name="Groom S."/>
            <person name="Jiranek V."/>
        </authorList>
    </citation>
    <scope>NUCLEOTIDE SEQUENCE [LARGE SCALE GENOMIC DNA]</scope>
    <source>
        <strain evidence="2 3">SG4_A1</strain>
    </source>
</reference>
<dbReference type="Gene3D" id="2.30.40.10">
    <property type="entry name" value="Urease, subunit C, domain 1"/>
    <property type="match status" value="1"/>
</dbReference>
<dbReference type="InterPro" id="IPR011059">
    <property type="entry name" value="Metal-dep_hydrolase_composite"/>
</dbReference>
<sequence>MKTLYYNCQLLSSDCQNWLTDAWFEVDTKGRINNFGQSKIPTADQKIDLHGQYVMPGLINAHTHIMMDCNDSKTAYLTETEATVNALNNLQDLLKSGVTYIRDCGAVFDVDVKLMKLRQMGKIAGPHIVASGRPMTILGGHGDFPEGDDGKQVWGHIVNSGADMRQAVREEFKHGAQNIKVMATGGVMSATDEVDDTELSLTELKVAVEEAHSKHMTVAAHAQGNNGIQLSLAAGVDSIEHGIYLDDKQADFMKQHNIYLVPTLNASQAIADAPEGVLPPYMQRKNEAVKKIFFANIAKALKKGLKVVVGTDAGTPYNRFDQGTFNELKLLAEIGATTQQVLLGATQYAAELLQIDRDYGSLVTGKYADFLVLNDDPLKNLAALAQVDKEVYQAGIKVR</sequence>
<proteinExistence type="predicted"/>
<dbReference type="InterPro" id="IPR032466">
    <property type="entry name" value="Metal_Hydrolase"/>
</dbReference>
<dbReference type="PANTHER" id="PTHR43135:SF3">
    <property type="entry name" value="ALPHA-D-RIBOSE 1-METHYLPHOSPHONATE 5-TRIPHOSPHATE DIPHOSPHATASE"/>
    <property type="match status" value="1"/>
</dbReference>
<dbReference type="EMBL" id="CP093365">
    <property type="protein sequence ID" value="UQS83362.1"/>
    <property type="molecule type" value="Genomic_DNA"/>
</dbReference>
<feature type="domain" description="Amidohydrolase-related" evidence="1">
    <location>
        <begin position="53"/>
        <end position="385"/>
    </location>
</feature>
<keyword evidence="3" id="KW-1185">Reference proteome</keyword>
<dbReference type="InterPro" id="IPR057744">
    <property type="entry name" value="OTAase-like"/>
</dbReference>
<dbReference type="Pfam" id="PF01979">
    <property type="entry name" value="Amidohydro_1"/>
    <property type="match status" value="1"/>
</dbReference>
<dbReference type="InterPro" id="IPR051781">
    <property type="entry name" value="Metallo-dep_Hydrolase"/>
</dbReference>
<dbReference type="RefSeq" id="WP_249512588.1">
    <property type="nucleotide sequence ID" value="NZ_CP093365.1"/>
</dbReference>
<dbReference type="CDD" id="cd01299">
    <property type="entry name" value="Met_dep_hydrolase_A"/>
    <property type="match status" value="1"/>
</dbReference>
<evidence type="ECO:0000259" key="1">
    <source>
        <dbReference type="Pfam" id="PF01979"/>
    </source>
</evidence>
<dbReference type="Proteomes" id="UP000831947">
    <property type="component" value="Chromosome"/>
</dbReference>
<dbReference type="Gene3D" id="3.20.20.140">
    <property type="entry name" value="Metal-dependent hydrolases"/>
    <property type="match status" value="1"/>
</dbReference>
<dbReference type="SUPFAM" id="SSF51556">
    <property type="entry name" value="Metallo-dependent hydrolases"/>
    <property type="match status" value="1"/>
</dbReference>